<protein>
    <submittedName>
        <fullName evidence="2">Uncharacterized protein</fullName>
    </submittedName>
</protein>
<reference evidence="2" key="2">
    <citation type="submission" date="2018-03" db="EMBL/GenBank/DDBJ databases">
        <title>The Triticum urartu genome reveals the dynamic nature of wheat genome evolution.</title>
        <authorList>
            <person name="Ling H."/>
            <person name="Ma B."/>
            <person name="Shi X."/>
            <person name="Liu H."/>
            <person name="Dong L."/>
            <person name="Sun H."/>
            <person name="Cao Y."/>
            <person name="Gao Q."/>
            <person name="Zheng S."/>
            <person name="Li Y."/>
            <person name="Yu Y."/>
            <person name="Du H."/>
            <person name="Qi M."/>
            <person name="Li Y."/>
            <person name="Yu H."/>
            <person name="Cui Y."/>
            <person name="Wang N."/>
            <person name="Chen C."/>
            <person name="Wu H."/>
            <person name="Zhao Y."/>
            <person name="Zhang J."/>
            <person name="Li Y."/>
            <person name="Zhou W."/>
            <person name="Zhang B."/>
            <person name="Hu W."/>
            <person name="Eijk M."/>
            <person name="Tang J."/>
            <person name="Witsenboer H."/>
            <person name="Zhao S."/>
            <person name="Li Z."/>
            <person name="Zhang A."/>
            <person name="Wang D."/>
            <person name="Liang C."/>
        </authorList>
    </citation>
    <scope>NUCLEOTIDE SEQUENCE [LARGE SCALE GENOMIC DNA]</scope>
    <source>
        <strain evidence="2">cv. G1812</strain>
    </source>
</reference>
<feature type="compositionally biased region" description="Basic residues" evidence="1">
    <location>
        <begin position="80"/>
        <end position="90"/>
    </location>
</feature>
<feature type="region of interest" description="Disordered" evidence="1">
    <location>
        <begin position="49"/>
        <end position="90"/>
    </location>
</feature>
<dbReference type="EnsemblPlants" id="TuG1812G0700002871.01.T01">
    <property type="protein sequence ID" value="TuG1812G0700002871.01.T01.cds246525"/>
    <property type="gene ID" value="TuG1812G0700002871.01"/>
</dbReference>
<reference evidence="3" key="1">
    <citation type="journal article" date="2013" name="Nature">
        <title>Draft genome of the wheat A-genome progenitor Triticum urartu.</title>
        <authorList>
            <person name="Ling H.Q."/>
            <person name="Zhao S."/>
            <person name="Liu D."/>
            <person name="Wang J."/>
            <person name="Sun H."/>
            <person name="Zhang C."/>
            <person name="Fan H."/>
            <person name="Li D."/>
            <person name="Dong L."/>
            <person name="Tao Y."/>
            <person name="Gao C."/>
            <person name="Wu H."/>
            <person name="Li Y."/>
            <person name="Cui Y."/>
            <person name="Guo X."/>
            <person name="Zheng S."/>
            <person name="Wang B."/>
            <person name="Yu K."/>
            <person name="Liang Q."/>
            <person name="Yang W."/>
            <person name="Lou X."/>
            <person name="Chen J."/>
            <person name="Feng M."/>
            <person name="Jian J."/>
            <person name="Zhang X."/>
            <person name="Luo G."/>
            <person name="Jiang Y."/>
            <person name="Liu J."/>
            <person name="Wang Z."/>
            <person name="Sha Y."/>
            <person name="Zhang B."/>
            <person name="Wu H."/>
            <person name="Tang D."/>
            <person name="Shen Q."/>
            <person name="Xue P."/>
            <person name="Zou S."/>
            <person name="Wang X."/>
            <person name="Liu X."/>
            <person name="Wang F."/>
            <person name="Yang Y."/>
            <person name="An X."/>
            <person name="Dong Z."/>
            <person name="Zhang K."/>
            <person name="Zhang X."/>
            <person name="Luo M.C."/>
            <person name="Dvorak J."/>
            <person name="Tong Y."/>
            <person name="Wang J."/>
            <person name="Yang H."/>
            <person name="Li Z."/>
            <person name="Wang D."/>
            <person name="Zhang A."/>
            <person name="Wang J."/>
        </authorList>
    </citation>
    <scope>NUCLEOTIDE SEQUENCE</scope>
    <source>
        <strain evidence="3">cv. G1812</strain>
    </source>
</reference>
<name>A0A8R7V798_TRIUA</name>
<dbReference type="AlphaFoldDB" id="A0A8R7V798"/>
<reference evidence="2" key="3">
    <citation type="submission" date="2022-06" db="UniProtKB">
        <authorList>
            <consortium name="EnsemblPlants"/>
        </authorList>
    </citation>
    <scope>IDENTIFICATION</scope>
</reference>
<proteinExistence type="predicted"/>
<evidence type="ECO:0000313" key="2">
    <source>
        <dbReference type="EnsemblPlants" id="TuG1812G0700002871.01.T01.cds246525"/>
    </source>
</evidence>
<dbReference type="Gramene" id="TuG1812G0700002871.01.T01">
    <property type="protein sequence ID" value="TuG1812G0700002871.01.T01.cds246525"/>
    <property type="gene ID" value="TuG1812G0700002871.01"/>
</dbReference>
<keyword evidence="3" id="KW-1185">Reference proteome</keyword>
<organism evidence="2 3">
    <name type="scientific">Triticum urartu</name>
    <name type="common">Red wild einkorn</name>
    <name type="synonym">Crithodium urartu</name>
    <dbReference type="NCBI Taxonomy" id="4572"/>
    <lineage>
        <taxon>Eukaryota</taxon>
        <taxon>Viridiplantae</taxon>
        <taxon>Streptophyta</taxon>
        <taxon>Embryophyta</taxon>
        <taxon>Tracheophyta</taxon>
        <taxon>Spermatophyta</taxon>
        <taxon>Magnoliopsida</taxon>
        <taxon>Liliopsida</taxon>
        <taxon>Poales</taxon>
        <taxon>Poaceae</taxon>
        <taxon>BOP clade</taxon>
        <taxon>Pooideae</taxon>
        <taxon>Triticodae</taxon>
        <taxon>Triticeae</taxon>
        <taxon>Triticinae</taxon>
        <taxon>Triticum</taxon>
    </lineage>
</organism>
<sequence length="90" mass="9744">MTSLPWWKTSMPRRWIDCICVSSKLGTTMEGGPGLHAAVAVGLKAKHGHGRSAATGSWWRAGRRLGPRTGSRQGPGVSASHRKRQGRQRA</sequence>
<dbReference type="Proteomes" id="UP000015106">
    <property type="component" value="Chromosome 7"/>
</dbReference>
<evidence type="ECO:0000313" key="3">
    <source>
        <dbReference type="Proteomes" id="UP000015106"/>
    </source>
</evidence>
<accession>A0A8R7V798</accession>
<evidence type="ECO:0000256" key="1">
    <source>
        <dbReference type="SAM" id="MobiDB-lite"/>
    </source>
</evidence>